<proteinExistence type="predicted"/>
<dbReference type="EMBL" id="VIWX01000008">
    <property type="protein sequence ID" value="TWF91647.1"/>
    <property type="molecule type" value="Genomic_DNA"/>
</dbReference>
<sequence length="98" mass="10506">MGRPLATTALAVALLACEGAPSELAPPPAPARTSVERGIAPEEFQRFQRDPGYPHSVAEYDDLPRFAQCGSLCGREPTTGEQQRAHLCERGLIEAAEC</sequence>
<protein>
    <recommendedName>
        <fullName evidence="3">Lipoprotein</fullName>
    </recommendedName>
</protein>
<reference evidence="1 2" key="1">
    <citation type="submission" date="2019-06" db="EMBL/GenBank/DDBJ databases">
        <title>Sequencing the genomes of 1000 actinobacteria strains.</title>
        <authorList>
            <person name="Klenk H.-P."/>
        </authorList>
    </citation>
    <scope>NUCLEOTIDE SEQUENCE [LARGE SCALE GENOMIC DNA]</scope>
    <source>
        <strain evidence="1 2">DSM 46699</strain>
    </source>
</reference>
<dbReference type="RefSeq" id="WP_145745556.1">
    <property type="nucleotide sequence ID" value="NZ_VIWX01000008.1"/>
</dbReference>
<evidence type="ECO:0000313" key="2">
    <source>
        <dbReference type="Proteomes" id="UP000316184"/>
    </source>
</evidence>
<comment type="caution">
    <text evidence="1">The sequence shown here is derived from an EMBL/GenBank/DDBJ whole genome shotgun (WGS) entry which is preliminary data.</text>
</comment>
<keyword evidence="2" id="KW-1185">Reference proteome</keyword>
<name>A0A561TX05_9PSEU</name>
<dbReference type="Proteomes" id="UP000316184">
    <property type="component" value="Unassembled WGS sequence"/>
</dbReference>
<dbReference type="PROSITE" id="PS51257">
    <property type="entry name" value="PROKAR_LIPOPROTEIN"/>
    <property type="match status" value="1"/>
</dbReference>
<organism evidence="1 2">
    <name type="scientific">Saccharopolyspora dendranthemae</name>
    <dbReference type="NCBI Taxonomy" id="1181886"/>
    <lineage>
        <taxon>Bacteria</taxon>
        <taxon>Bacillati</taxon>
        <taxon>Actinomycetota</taxon>
        <taxon>Actinomycetes</taxon>
        <taxon>Pseudonocardiales</taxon>
        <taxon>Pseudonocardiaceae</taxon>
        <taxon>Saccharopolyspora</taxon>
    </lineage>
</organism>
<gene>
    <name evidence="1" type="ORF">FHU35_1869</name>
</gene>
<dbReference type="OrthoDB" id="3579740at2"/>
<evidence type="ECO:0008006" key="3">
    <source>
        <dbReference type="Google" id="ProtNLM"/>
    </source>
</evidence>
<accession>A0A561TX05</accession>
<dbReference type="AlphaFoldDB" id="A0A561TX05"/>
<evidence type="ECO:0000313" key="1">
    <source>
        <dbReference type="EMBL" id="TWF91647.1"/>
    </source>
</evidence>